<evidence type="ECO:0000256" key="8">
    <source>
        <dbReference type="ARBA" id="ARBA00023326"/>
    </source>
</evidence>
<dbReference type="GO" id="GO:0000272">
    <property type="term" value="P:polysaccharide catabolic process"/>
    <property type="evidence" value="ECO:0007669"/>
    <property type="project" value="UniProtKB-KW"/>
</dbReference>
<sequence>MLLSLSFITLGLSISTCFGKSALAPNNVRALFSVPAGTTLAYPPTDVPGPQPRQAWIDAYQRAKKAGLIPSMPQSQNVDGAAVYPASYHGEICNPGYNSCNSSADAISAPAGVAGISFDDGPQPPSQALLEFLQSQSQKATHFLIGSRIINNPDIFRALDQAGQHLAVHTFSHPLMTSLSDIQIVGELGWTMQLIHDWSSNKVVCAHWRPPYGDTDQRVQAIAKHVFGLKSILWLYDPKDWCLAESTPNASACSPGDGPQSLSELKRTLKAFINSAKDKGLIILEHEQSTRAVSAFKYIFPLMKKLRIQIFQDLPRRWLICRHHISIICYGQQPFPTRKGLPRALLILI</sequence>
<keyword evidence="14" id="KW-1185">Reference proteome</keyword>
<evidence type="ECO:0000256" key="3">
    <source>
        <dbReference type="ARBA" id="ARBA00022622"/>
    </source>
</evidence>
<dbReference type="SUPFAM" id="SSF88713">
    <property type="entry name" value="Glycoside hydrolase/deacetylase"/>
    <property type="match status" value="1"/>
</dbReference>
<dbReference type="OrthoDB" id="407355at2759"/>
<dbReference type="GO" id="GO:0004099">
    <property type="term" value="F:chitin deacetylase activity"/>
    <property type="evidence" value="ECO:0007669"/>
    <property type="project" value="UniProtKB-EC"/>
</dbReference>
<dbReference type="Gene3D" id="3.20.20.370">
    <property type="entry name" value="Glycoside hydrolase/deacetylase"/>
    <property type="match status" value="1"/>
</dbReference>
<feature type="chain" id="PRO_5014872476" description="chitin deacetylase" evidence="11">
    <location>
        <begin position="20"/>
        <end position="349"/>
    </location>
</feature>
<evidence type="ECO:0000256" key="6">
    <source>
        <dbReference type="ARBA" id="ARBA00023285"/>
    </source>
</evidence>
<dbReference type="PANTHER" id="PTHR10587">
    <property type="entry name" value="GLYCOSYL TRANSFERASE-RELATED"/>
    <property type="match status" value="1"/>
</dbReference>
<dbReference type="STRING" id="200324.A0A2N5S8Q3"/>
<dbReference type="AlphaFoldDB" id="A0A2N5S8Q3"/>
<dbReference type="InterPro" id="IPR011330">
    <property type="entry name" value="Glyco_hydro/deAcase_b/a-brl"/>
</dbReference>
<feature type="signal peptide" evidence="11">
    <location>
        <begin position="1"/>
        <end position="19"/>
    </location>
</feature>
<dbReference type="Pfam" id="PF01522">
    <property type="entry name" value="Polysacc_deac_1"/>
    <property type="match status" value="1"/>
</dbReference>
<feature type="domain" description="NodB homology" evidence="12">
    <location>
        <begin position="112"/>
        <end position="311"/>
    </location>
</feature>
<gene>
    <name evidence="13" type="ORF">PCANC_24958</name>
</gene>
<keyword evidence="7" id="KW-0449">Lipoprotein</keyword>
<dbReference type="GO" id="GO:0009272">
    <property type="term" value="P:fungal-type cell wall biogenesis"/>
    <property type="evidence" value="ECO:0007669"/>
    <property type="project" value="UniProtKB-ARBA"/>
</dbReference>
<keyword evidence="3" id="KW-0336">GPI-anchor</keyword>
<evidence type="ECO:0000313" key="14">
    <source>
        <dbReference type="Proteomes" id="UP000235388"/>
    </source>
</evidence>
<dbReference type="GO" id="GO:0006032">
    <property type="term" value="P:chitin catabolic process"/>
    <property type="evidence" value="ECO:0007669"/>
    <property type="project" value="UniProtKB-KW"/>
</dbReference>
<dbReference type="PROSITE" id="PS51677">
    <property type="entry name" value="NODB"/>
    <property type="match status" value="1"/>
</dbReference>
<dbReference type="PANTHER" id="PTHR10587:SF135">
    <property type="entry name" value="CHITIN DEACETYLASE 3"/>
    <property type="match status" value="1"/>
</dbReference>
<reference evidence="13 14" key="1">
    <citation type="submission" date="2017-11" db="EMBL/GenBank/DDBJ databases">
        <title>De novo assembly and phasing of dikaryotic genomes from two isolates of Puccinia coronata f. sp. avenae, the causal agent of oat crown rust.</title>
        <authorList>
            <person name="Miller M.E."/>
            <person name="Zhang Y."/>
            <person name="Omidvar V."/>
            <person name="Sperschneider J."/>
            <person name="Schwessinger B."/>
            <person name="Raley C."/>
            <person name="Palmer J.M."/>
            <person name="Garnica D."/>
            <person name="Upadhyaya N."/>
            <person name="Rathjen J."/>
            <person name="Taylor J.M."/>
            <person name="Park R.F."/>
            <person name="Dodds P.N."/>
            <person name="Hirsch C.D."/>
            <person name="Kianian S.F."/>
            <person name="Figueroa M."/>
        </authorList>
    </citation>
    <scope>NUCLEOTIDE SEQUENCE [LARGE SCALE GENOMIC DNA]</scope>
    <source>
        <strain evidence="13">12NC29</strain>
    </source>
</reference>
<keyword evidence="3" id="KW-0472">Membrane</keyword>
<evidence type="ECO:0000256" key="2">
    <source>
        <dbReference type="ARBA" id="ARBA00004609"/>
    </source>
</evidence>
<evidence type="ECO:0000256" key="10">
    <source>
        <dbReference type="ARBA" id="ARBA00048494"/>
    </source>
</evidence>
<keyword evidence="4" id="KW-0146">Chitin degradation</keyword>
<keyword evidence="11" id="KW-0732">Signal</keyword>
<comment type="catalytic activity">
    <reaction evidence="10">
        <text>[(1-&gt;4)-N-acetyl-beta-D-glucosaminyl](n) + n H2O = chitosan + n acetate</text>
        <dbReference type="Rhea" id="RHEA:10464"/>
        <dbReference type="Rhea" id="RHEA-COMP:9593"/>
        <dbReference type="Rhea" id="RHEA-COMP:9597"/>
        <dbReference type="ChEBI" id="CHEBI:15377"/>
        <dbReference type="ChEBI" id="CHEBI:17029"/>
        <dbReference type="ChEBI" id="CHEBI:30089"/>
        <dbReference type="ChEBI" id="CHEBI:57704"/>
        <dbReference type="EC" id="3.5.1.41"/>
    </reaction>
    <physiologicalReaction direction="left-to-right" evidence="10">
        <dbReference type="Rhea" id="RHEA:10465"/>
    </physiologicalReaction>
</comment>
<comment type="subcellular location">
    <subcellularLocation>
        <location evidence="2">Cell membrane</location>
        <topology evidence="2">Lipid-anchor</topology>
        <topology evidence="2">GPI-anchor</topology>
    </subcellularLocation>
</comment>
<dbReference type="InterPro" id="IPR002509">
    <property type="entry name" value="NODB_dom"/>
</dbReference>
<evidence type="ECO:0000256" key="4">
    <source>
        <dbReference type="ARBA" id="ARBA00023024"/>
    </source>
</evidence>
<name>A0A2N5S8Q3_9BASI</name>
<evidence type="ECO:0000256" key="11">
    <source>
        <dbReference type="SAM" id="SignalP"/>
    </source>
</evidence>
<protein>
    <recommendedName>
        <fullName evidence="9">chitin deacetylase</fullName>
        <ecNumber evidence="9">3.5.1.41</ecNumber>
    </recommendedName>
</protein>
<dbReference type="InterPro" id="IPR050248">
    <property type="entry name" value="Polysacc_deacetylase_ArnD"/>
</dbReference>
<dbReference type="Proteomes" id="UP000235388">
    <property type="component" value="Unassembled WGS sequence"/>
</dbReference>
<keyword evidence="8" id="KW-0624">Polysaccharide degradation</keyword>
<evidence type="ECO:0000256" key="9">
    <source>
        <dbReference type="ARBA" id="ARBA00024056"/>
    </source>
</evidence>
<comment type="cofactor">
    <cofactor evidence="1">
        <name>Co(2+)</name>
        <dbReference type="ChEBI" id="CHEBI:48828"/>
    </cofactor>
</comment>
<evidence type="ECO:0000256" key="7">
    <source>
        <dbReference type="ARBA" id="ARBA00023288"/>
    </source>
</evidence>
<accession>A0A2N5S8Q3</accession>
<dbReference type="GO" id="GO:0098552">
    <property type="term" value="C:side of membrane"/>
    <property type="evidence" value="ECO:0007669"/>
    <property type="project" value="UniProtKB-KW"/>
</dbReference>
<dbReference type="GO" id="GO:0005886">
    <property type="term" value="C:plasma membrane"/>
    <property type="evidence" value="ECO:0007669"/>
    <property type="project" value="UniProtKB-SubCell"/>
</dbReference>
<keyword evidence="6" id="KW-0170">Cobalt</keyword>
<evidence type="ECO:0000313" key="13">
    <source>
        <dbReference type="EMBL" id="PLW09616.1"/>
    </source>
</evidence>
<evidence type="ECO:0000259" key="12">
    <source>
        <dbReference type="PROSITE" id="PS51677"/>
    </source>
</evidence>
<evidence type="ECO:0000256" key="1">
    <source>
        <dbReference type="ARBA" id="ARBA00001941"/>
    </source>
</evidence>
<dbReference type="EMBL" id="PGCJ01001096">
    <property type="protein sequence ID" value="PLW09616.1"/>
    <property type="molecule type" value="Genomic_DNA"/>
</dbReference>
<keyword evidence="3" id="KW-0325">Glycoprotein</keyword>
<dbReference type="EC" id="3.5.1.41" evidence="9"/>
<comment type="caution">
    <text evidence="13">The sequence shown here is derived from an EMBL/GenBank/DDBJ whole genome shotgun (WGS) entry which is preliminary data.</text>
</comment>
<keyword evidence="5" id="KW-0119">Carbohydrate metabolism</keyword>
<evidence type="ECO:0000256" key="5">
    <source>
        <dbReference type="ARBA" id="ARBA00023277"/>
    </source>
</evidence>
<proteinExistence type="predicted"/>
<organism evidence="13 14">
    <name type="scientific">Puccinia coronata f. sp. avenae</name>
    <dbReference type="NCBI Taxonomy" id="200324"/>
    <lineage>
        <taxon>Eukaryota</taxon>
        <taxon>Fungi</taxon>
        <taxon>Dikarya</taxon>
        <taxon>Basidiomycota</taxon>
        <taxon>Pucciniomycotina</taxon>
        <taxon>Pucciniomycetes</taxon>
        <taxon>Pucciniales</taxon>
        <taxon>Pucciniaceae</taxon>
        <taxon>Puccinia</taxon>
    </lineage>
</organism>